<dbReference type="GO" id="GO:0016627">
    <property type="term" value="F:oxidoreductase activity, acting on the CH-CH group of donors"/>
    <property type="evidence" value="ECO:0007669"/>
    <property type="project" value="InterPro"/>
</dbReference>
<dbReference type="InterPro" id="IPR036250">
    <property type="entry name" value="AcylCo_DH-like_C"/>
</dbReference>
<dbReference type="InterPro" id="IPR046373">
    <property type="entry name" value="Acyl-CoA_Oxase/DH_mid-dom_sf"/>
</dbReference>
<evidence type="ECO:0000256" key="1">
    <source>
        <dbReference type="ARBA" id="ARBA00001974"/>
    </source>
</evidence>
<evidence type="ECO:0000259" key="13">
    <source>
        <dbReference type="Pfam" id="PF02771"/>
    </source>
</evidence>
<comment type="catalytic activity">
    <reaction evidence="6">
        <text>3-(methylsulfanyl)propanoyl-CoA + oxidized [electron-transfer flavoprotein] + H(+) = 3-(methylsulfanyl)acryloyl-CoA + reduced [electron-transfer flavoprotein]</text>
        <dbReference type="Rhea" id="RHEA:52612"/>
        <dbReference type="Rhea" id="RHEA-COMP:10685"/>
        <dbReference type="Rhea" id="RHEA-COMP:10686"/>
        <dbReference type="ChEBI" id="CHEBI:15378"/>
        <dbReference type="ChEBI" id="CHEBI:57692"/>
        <dbReference type="ChEBI" id="CHEBI:58307"/>
        <dbReference type="ChEBI" id="CHEBI:82815"/>
        <dbReference type="ChEBI" id="CHEBI:84994"/>
        <dbReference type="EC" id="1.3.99.41"/>
    </reaction>
    <physiologicalReaction direction="left-to-right" evidence="6">
        <dbReference type="Rhea" id="RHEA:52613"/>
    </physiologicalReaction>
</comment>
<dbReference type="Gene3D" id="1.20.140.10">
    <property type="entry name" value="Butyryl-CoA Dehydrogenase, subunit A, domain 3"/>
    <property type="match status" value="1"/>
</dbReference>
<dbReference type="InterPro" id="IPR052166">
    <property type="entry name" value="Diverse_Acyl-CoA_DH"/>
</dbReference>
<evidence type="ECO:0000256" key="3">
    <source>
        <dbReference type="ARBA" id="ARBA00022630"/>
    </source>
</evidence>
<evidence type="ECO:0000256" key="7">
    <source>
        <dbReference type="ARBA" id="ARBA00058683"/>
    </source>
</evidence>
<dbReference type="GO" id="GO:0050660">
    <property type="term" value="F:flavin adenine dinucleotide binding"/>
    <property type="evidence" value="ECO:0007669"/>
    <property type="project" value="InterPro"/>
</dbReference>
<dbReference type="EMBL" id="CP019602">
    <property type="protein sequence ID" value="ARU15888.1"/>
    <property type="molecule type" value="Genomic_DNA"/>
</dbReference>
<evidence type="ECO:0000256" key="9">
    <source>
        <dbReference type="ARBA" id="ARBA00069043"/>
    </source>
</evidence>
<dbReference type="Pfam" id="PF12806">
    <property type="entry name" value="Acyl-CoA_dh_C"/>
    <property type="match status" value="1"/>
</dbReference>
<dbReference type="EC" id="1.3.99.41" evidence="8"/>
<keyword evidence="3 10" id="KW-0285">Flavoprotein</keyword>
<dbReference type="Pfam" id="PF02771">
    <property type="entry name" value="Acyl-CoA_dh_N"/>
    <property type="match status" value="1"/>
</dbReference>
<accession>A0A1Z1FAN6</accession>
<feature type="domain" description="Acetyl-CoA dehydrogenase-like C-terminal" evidence="14">
    <location>
        <begin position="474"/>
        <end position="593"/>
    </location>
</feature>
<evidence type="ECO:0000313" key="16">
    <source>
        <dbReference type="Proteomes" id="UP000195807"/>
    </source>
</evidence>
<dbReference type="InterPro" id="IPR006091">
    <property type="entry name" value="Acyl-CoA_Oxase/DH_mid-dom"/>
</dbReference>
<feature type="domain" description="Acyl-CoA dehydrogenase/oxidase N-terminal" evidence="13">
    <location>
        <begin position="44"/>
        <end position="158"/>
    </location>
</feature>
<dbReference type="SUPFAM" id="SSF47203">
    <property type="entry name" value="Acyl-CoA dehydrogenase C-terminal domain-like"/>
    <property type="match status" value="1"/>
</dbReference>
<gene>
    <name evidence="15" type="ORF">A9D14_06430</name>
</gene>
<dbReference type="Gene3D" id="2.40.110.10">
    <property type="entry name" value="Butyryl-CoA Dehydrogenase, subunit A, domain 2"/>
    <property type="match status" value="1"/>
</dbReference>
<dbReference type="KEGG" id="cman:A9D14_06430"/>
<evidence type="ECO:0000313" key="15">
    <source>
        <dbReference type="EMBL" id="ARU15888.1"/>
    </source>
</evidence>
<evidence type="ECO:0000259" key="14">
    <source>
        <dbReference type="Pfam" id="PF12806"/>
    </source>
</evidence>
<dbReference type="InterPro" id="IPR037069">
    <property type="entry name" value="AcylCoA_DH/ox_N_sf"/>
</dbReference>
<dbReference type="PANTHER" id="PTHR42803">
    <property type="entry name" value="ACYL-COA DEHYDROGENASE"/>
    <property type="match status" value="1"/>
</dbReference>
<keyword evidence="16" id="KW-1185">Reference proteome</keyword>
<dbReference type="SUPFAM" id="SSF56645">
    <property type="entry name" value="Acyl-CoA dehydrogenase NM domain-like"/>
    <property type="match status" value="1"/>
</dbReference>
<organism evidence="15 16">
    <name type="scientific">Croceicoccus marinus</name>
    <dbReference type="NCBI Taxonomy" id="450378"/>
    <lineage>
        <taxon>Bacteria</taxon>
        <taxon>Pseudomonadati</taxon>
        <taxon>Pseudomonadota</taxon>
        <taxon>Alphaproteobacteria</taxon>
        <taxon>Sphingomonadales</taxon>
        <taxon>Erythrobacteraceae</taxon>
        <taxon>Croceicoccus</taxon>
    </lineage>
</organism>
<name>A0A1Z1FAN6_9SPHN</name>
<protein>
    <recommendedName>
        <fullName evidence="9">3-methylmercaptopropionyl-CoA dehydrogenase</fullName>
        <ecNumber evidence="8">1.3.99.41</ecNumber>
    </recommendedName>
</protein>
<dbReference type="AlphaFoldDB" id="A0A1Z1FAN6"/>
<dbReference type="Pfam" id="PF02770">
    <property type="entry name" value="Acyl-CoA_dh_M"/>
    <property type="match status" value="1"/>
</dbReference>
<proteinExistence type="inferred from homology"/>
<dbReference type="RefSeq" id="WP_066844184.1">
    <property type="nucleotide sequence ID" value="NZ_CP019602.1"/>
</dbReference>
<dbReference type="Gene3D" id="1.10.540.10">
    <property type="entry name" value="Acyl-CoA dehydrogenase/oxidase, N-terminal domain"/>
    <property type="match status" value="1"/>
</dbReference>
<dbReference type="STRING" id="450378.GCA_001661675_01289"/>
<dbReference type="InterPro" id="IPR025878">
    <property type="entry name" value="Acyl-CoA_dh-like_C_dom"/>
</dbReference>
<dbReference type="InterPro" id="IPR013786">
    <property type="entry name" value="AcylCoA_DH/ox_N"/>
</dbReference>
<dbReference type="FunFam" id="2.40.110.10:FF:000031">
    <property type="entry name" value="Acyl-CoA dehydrogenase, putative"/>
    <property type="match status" value="1"/>
</dbReference>
<dbReference type="Pfam" id="PF00441">
    <property type="entry name" value="Acyl-CoA_dh_1"/>
    <property type="match status" value="1"/>
</dbReference>
<dbReference type="InterPro" id="IPR009100">
    <property type="entry name" value="AcylCoA_DH/oxidase_NM_dom_sf"/>
</dbReference>
<reference evidence="15 16" key="1">
    <citation type="submission" date="2017-01" db="EMBL/GenBank/DDBJ databases">
        <title>Complete genome sequence of esterase-producing bacterium Croceicoccus marinus E4A9.</title>
        <authorList>
            <person name="Wu Y.-H."/>
            <person name="Cheng H."/>
            <person name="Xu L."/>
            <person name="Huo Y.-Y."/>
            <person name="Wang C.-S."/>
            <person name="Xu X.-W."/>
        </authorList>
    </citation>
    <scope>NUCLEOTIDE SEQUENCE [LARGE SCALE GENOMIC DNA]</scope>
    <source>
        <strain evidence="15 16">E4A9</strain>
    </source>
</reference>
<feature type="domain" description="Acyl-CoA dehydrogenase/oxidase C-terminal" evidence="11">
    <location>
        <begin position="283"/>
        <end position="451"/>
    </location>
</feature>
<sequence length="600" mass="63844">MADYSAPLRDTLFNLNHVLKLGDRAGQPGFEALDADMIEPILTEAGKFASEVFAPLNASGDRQGCTRHDDGSVTVPDGFADAYRQMCEGGWTTLTAPETYGGQALPHAIGVAVEEFLSGANMSLAMYPGLTDGAIRALVARGSDEQKATYLARLTSGEWTGTMNLTEPHAGTDLGLLRTRAEPNGDGSYAVSGTKIFISCGEHDMASNIVHLVLARLPDAPKGSKGISMFIVPKFLPDENGESGERNRLSCGSIEEKMGIHGSCTCVMNYDGAKGWLIGGEHQGLAAMFIMMNAARLWVGLQGLGQAEVAYQNGASYALDRRQGRALTGPVEPGQSADLLVVHPDVRRLLMDARAKTEGLRALILWTGLLTDLSHHAATEEERTQADDLIQLLTPVVKAVGTDIGYDVSTQMQQVWGGHGYVAENGMEQFVRDARIAMIYEGANGIQAMDLVGRKLPMKGGRAIQSFFALVDGEIADAASDGAVREIAEALGKANGELKAAAMWLMQNAPENPDNAGSAAYAIMEILGLVAIGLMWLRMANAASAAIDAGEGDKSFMEAKLLCARHFAQSELPDAGALRRKLQAGAEVIMAMPAESFLRA</sequence>
<dbReference type="Proteomes" id="UP000195807">
    <property type="component" value="Chromosome"/>
</dbReference>
<dbReference type="InterPro" id="IPR009075">
    <property type="entry name" value="AcylCo_DH/oxidase_C"/>
</dbReference>
<comment type="function">
    <text evidence="7">Involved in the assimilation of dimethylsulphoniopropionate (DMSP), an important compound in the fixation of carbon in marine phytoplankton, by mediating the conversion of 3-(methylthio)propanoyl-CoA (MMPA-CoA) to 3-(methylthio)acryloyl-CoA (MTA-CoA).</text>
</comment>
<evidence type="ECO:0000256" key="2">
    <source>
        <dbReference type="ARBA" id="ARBA00009347"/>
    </source>
</evidence>
<dbReference type="PANTHER" id="PTHR42803:SF1">
    <property type="entry name" value="BROAD-SPECIFICITY LINEAR ACYL-COA DEHYDROGENASE FADE5"/>
    <property type="match status" value="1"/>
</dbReference>
<keyword evidence="4 10" id="KW-0274">FAD</keyword>
<keyword evidence="5 10" id="KW-0560">Oxidoreductase</keyword>
<evidence type="ECO:0000259" key="11">
    <source>
        <dbReference type="Pfam" id="PF00441"/>
    </source>
</evidence>
<evidence type="ECO:0000256" key="8">
    <source>
        <dbReference type="ARBA" id="ARBA00066694"/>
    </source>
</evidence>
<evidence type="ECO:0000256" key="10">
    <source>
        <dbReference type="RuleBase" id="RU362125"/>
    </source>
</evidence>
<comment type="similarity">
    <text evidence="2 10">Belongs to the acyl-CoA dehydrogenase family.</text>
</comment>
<feature type="domain" description="Acyl-CoA oxidase/dehydrogenase middle" evidence="12">
    <location>
        <begin position="163"/>
        <end position="270"/>
    </location>
</feature>
<comment type="cofactor">
    <cofactor evidence="1 10">
        <name>FAD</name>
        <dbReference type="ChEBI" id="CHEBI:57692"/>
    </cofactor>
</comment>
<evidence type="ECO:0000259" key="12">
    <source>
        <dbReference type="Pfam" id="PF02770"/>
    </source>
</evidence>
<dbReference type="OrthoDB" id="9807883at2"/>
<evidence type="ECO:0000256" key="6">
    <source>
        <dbReference type="ARBA" id="ARBA00051388"/>
    </source>
</evidence>
<evidence type="ECO:0000256" key="5">
    <source>
        <dbReference type="ARBA" id="ARBA00023002"/>
    </source>
</evidence>
<evidence type="ECO:0000256" key="4">
    <source>
        <dbReference type="ARBA" id="ARBA00022827"/>
    </source>
</evidence>